<dbReference type="InterPro" id="IPR036396">
    <property type="entry name" value="Cyt_P450_sf"/>
</dbReference>
<proteinExistence type="predicted"/>
<reference evidence="3" key="2">
    <citation type="submission" date="2023-06" db="EMBL/GenBank/DDBJ databases">
        <authorList>
            <person name="Ma L."/>
            <person name="Liu K.-W."/>
            <person name="Li Z."/>
            <person name="Hsiao Y.-Y."/>
            <person name="Qi Y."/>
            <person name="Fu T."/>
            <person name="Tang G."/>
            <person name="Zhang D."/>
            <person name="Sun W.-H."/>
            <person name="Liu D.-K."/>
            <person name="Li Y."/>
            <person name="Chen G.-Z."/>
            <person name="Liu X.-D."/>
            <person name="Liao X.-Y."/>
            <person name="Jiang Y.-T."/>
            <person name="Yu X."/>
            <person name="Hao Y."/>
            <person name="Huang J."/>
            <person name="Zhao X.-W."/>
            <person name="Ke S."/>
            <person name="Chen Y.-Y."/>
            <person name="Wu W.-L."/>
            <person name="Hsu J.-L."/>
            <person name="Lin Y.-F."/>
            <person name="Huang M.-D."/>
            <person name="Li C.-Y."/>
            <person name="Huang L."/>
            <person name="Wang Z.-W."/>
            <person name="Zhao X."/>
            <person name="Zhong W.-Y."/>
            <person name="Peng D.-H."/>
            <person name="Ahmad S."/>
            <person name="Lan S."/>
            <person name="Zhang J.-S."/>
            <person name="Tsai W.-C."/>
            <person name="Van De Peer Y."/>
            <person name="Liu Z.-J."/>
        </authorList>
    </citation>
    <scope>NUCLEOTIDE SEQUENCE</scope>
    <source>
        <strain evidence="3">CP</strain>
        <tissue evidence="3">Leaves</tissue>
    </source>
</reference>
<dbReference type="AlphaFoldDB" id="A0AAV9F543"/>
<dbReference type="Gene3D" id="1.10.630.10">
    <property type="entry name" value="Cytochrome P450"/>
    <property type="match status" value="2"/>
</dbReference>
<comment type="caution">
    <text evidence="3">The sequence shown here is derived from an EMBL/GenBank/DDBJ whole genome shotgun (WGS) entry which is preliminary data.</text>
</comment>
<name>A0AAV9F543_ACOCL</name>
<keyword evidence="1" id="KW-0479">Metal-binding</keyword>
<keyword evidence="2" id="KW-0408">Iron</keyword>
<evidence type="ECO:0000313" key="3">
    <source>
        <dbReference type="EMBL" id="KAK1320040.1"/>
    </source>
</evidence>
<evidence type="ECO:0000313" key="4">
    <source>
        <dbReference type="Proteomes" id="UP001180020"/>
    </source>
</evidence>
<dbReference type="PANTHER" id="PTHR24286:SF256">
    <property type="entry name" value="CYTOCHROME P450 FAMILY PROTEIN"/>
    <property type="match status" value="1"/>
</dbReference>
<gene>
    <name evidence="3" type="ORF">QJS10_CPA03g00937</name>
</gene>
<evidence type="ECO:0000256" key="1">
    <source>
        <dbReference type="ARBA" id="ARBA00022723"/>
    </source>
</evidence>
<dbReference type="Proteomes" id="UP001180020">
    <property type="component" value="Unassembled WGS sequence"/>
</dbReference>
<evidence type="ECO:0000256" key="2">
    <source>
        <dbReference type="ARBA" id="ARBA00023004"/>
    </source>
</evidence>
<dbReference type="SUPFAM" id="SSF48264">
    <property type="entry name" value="Cytochrome P450"/>
    <property type="match status" value="2"/>
</dbReference>
<dbReference type="EMBL" id="JAUJYO010000003">
    <property type="protein sequence ID" value="KAK1320040.1"/>
    <property type="molecule type" value="Genomic_DNA"/>
</dbReference>
<dbReference type="InterPro" id="IPR001128">
    <property type="entry name" value="Cyt_P450"/>
</dbReference>
<protein>
    <recommendedName>
        <fullName evidence="5">Cytochrome P450</fullName>
    </recommendedName>
</protein>
<reference evidence="3" key="1">
    <citation type="journal article" date="2023" name="Nat. Commun.">
        <title>Diploid and tetraploid genomes of Acorus and the evolution of monocots.</title>
        <authorList>
            <person name="Ma L."/>
            <person name="Liu K.W."/>
            <person name="Li Z."/>
            <person name="Hsiao Y.Y."/>
            <person name="Qi Y."/>
            <person name="Fu T."/>
            <person name="Tang G.D."/>
            <person name="Zhang D."/>
            <person name="Sun W.H."/>
            <person name="Liu D.K."/>
            <person name="Li Y."/>
            <person name="Chen G.Z."/>
            <person name="Liu X.D."/>
            <person name="Liao X.Y."/>
            <person name="Jiang Y.T."/>
            <person name="Yu X."/>
            <person name="Hao Y."/>
            <person name="Huang J."/>
            <person name="Zhao X.W."/>
            <person name="Ke S."/>
            <person name="Chen Y.Y."/>
            <person name="Wu W.L."/>
            <person name="Hsu J.L."/>
            <person name="Lin Y.F."/>
            <person name="Huang M.D."/>
            <person name="Li C.Y."/>
            <person name="Huang L."/>
            <person name="Wang Z.W."/>
            <person name="Zhao X."/>
            <person name="Zhong W.Y."/>
            <person name="Peng D.H."/>
            <person name="Ahmad S."/>
            <person name="Lan S."/>
            <person name="Zhang J.S."/>
            <person name="Tsai W.C."/>
            <person name="Van de Peer Y."/>
            <person name="Liu Z.J."/>
        </authorList>
    </citation>
    <scope>NUCLEOTIDE SEQUENCE</scope>
    <source>
        <strain evidence="3">CP</strain>
    </source>
</reference>
<sequence length="278" mass="31467">MSSLIKRYLVKGVEGKDSVSGLILLKKIAFKGGWVLPIYLPFTHYYRAIAARRRIYDRFSTILDERRRRLEDGSLIPNDDIVTAMLTMRDEEGRAMPRPEILDNLITVMFASHDTVVSLNASFVQRLAMDEVTLECIYEEVDALQSQLTIKELGIQIVRTPGESKLPKKGYKLVKGAMLSFLKAESLQHYIGQMDDVVRTQLLSQIKDGDTIKAVTLMKKLTFNVTCSLLFGLYDEPMKEALFEDFSQAFKGVWSVPVDFPGHRIIGASNRGLGLWIV</sequence>
<dbReference type="GO" id="GO:0005506">
    <property type="term" value="F:iron ion binding"/>
    <property type="evidence" value="ECO:0007669"/>
    <property type="project" value="InterPro"/>
</dbReference>
<dbReference type="Pfam" id="PF00067">
    <property type="entry name" value="p450"/>
    <property type="match status" value="1"/>
</dbReference>
<accession>A0AAV9F543</accession>
<dbReference type="GO" id="GO:0016125">
    <property type="term" value="P:sterol metabolic process"/>
    <property type="evidence" value="ECO:0007669"/>
    <property type="project" value="TreeGrafter"/>
</dbReference>
<dbReference type="PANTHER" id="PTHR24286">
    <property type="entry name" value="CYTOCHROME P450 26"/>
    <property type="match status" value="1"/>
</dbReference>
<keyword evidence="4" id="KW-1185">Reference proteome</keyword>
<dbReference type="GO" id="GO:0020037">
    <property type="term" value="F:heme binding"/>
    <property type="evidence" value="ECO:0007669"/>
    <property type="project" value="InterPro"/>
</dbReference>
<dbReference type="GO" id="GO:0016705">
    <property type="term" value="F:oxidoreductase activity, acting on paired donors, with incorporation or reduction of molecular oxygen"/>
    <property type="evidence" value="ECO:0007669"/>
    <property type="project" value="InterPro"/>
</dbReference>
<dbReference type="GO" id="GO:0004497">
    <property type="term" value="F:monooxygenase activity"/>
    <property type="evidence" value="ECO:0007669"/>
    <property type="project" value="InterPro"/>
</dbReference>
<organism evidence="3 4">
    <name type="scientific">Acorus calamus</name>
    <name type="common">Sweet flag</name>
    <dbReference type="NCBI Taxonomy" id="4465"/>
    <lineage>
        <taxon>Eukaryota</taxon>
        <taxon>Viridiplantae</taxon>
        <taxon>Streptophyta</taxon>
        <taxon>Embryophyta</taxon>
        <taxon>Tracheophyta</taxon>
        <taxon>Spermatophyta</taxon>
        <taxon>Magnoliopsida</taxon>
        <taxon>Liliopsida</taxon>
        <taxon>Acoraceae</taxon>
        <taxon>Acorus</taxon>
    </lineage>
</organism>
<evidence type="ECO:0008006" key="5">
    <source>
        <dbReference type="Google" id="ProtNLM"/>
    </source>
</evidence>